<sequence length="240" mass="26623">MPFSSWAGYLDTPMGKGNYEGTVLLPAPTAGVPTPVPTGTSPLGQGTMWFNDGSSYIGAWSKGSFHGTGFFRTRTFDYNGEFANGKITGKGTKSYKQLGEYKGWFINGKREGQGKMTWADGGTYDGQWINDKMDGAGKMTWPNGDWWQSTWRGTISETKAGKGQHGPGRAHWHNKPRHPEVLYVGDTKDGLRHGLGTLTKPEHKYEGNFTNGELHGKIKVTNLNTKKITYRRYHHGDLDD</sequence>
<evidence type="ECO:0000313" key="4">
    <source>
        <dbReference type="Proteomes" id="UP000641853"/>
    </source>
</evidence>
<dbReference type="EMBL" id="JACBAE010001335">
    <property type="protein sequence ID" value="KAF7164157.1"/>
    <property type="molecule type" value="Genomic_DNA"/>
</dbReference>
<keyword evidence="1" id="KW-0677">Repeat</keyword>
<dbReference type="EMBL" id="JACBAG010001831">
    <property type="protein sequence ID" value="KAF7180777.1"/>
    <property type="molecule type" value="Genomic_DNA"/>
</dbReference>
<gene>
    <name evidence="2" type="ORF">CNMCM5623_008847</name>
    <name evidence="3" type="ORF">CNMCM7691_010068</name>
</gene>
<comment type="caution">
    <text evidence="2">The sequence shown here is derived from an EMBL/GenBank/DDBJ whole genome shotgun (WGS) entry which is preliminary data.</text>
</comment>
<dbReference type="SUPFAM" id="SSF82185">
    <property type="entry name" value="Histone H3 K4-specific methyltransferase SET7/9 N-terminal domain"/>
    <property type="match status" value="3"/>
</dbReference>
<organism evidence="2 5">
    <name type="scientific">Aspergillus felis</name>
    <dbReference type="NCBI Taxonomy" id="1287682"/>
    <lineage>
        <taxon>Eukaryota</taxon>
        <taxon>Fungi</taxon>
        <taxon>Dikarya</taxon>
        <taxon>Ascomycota</taxon>
        <taxon>Pezizomycotina</taxon>
        <taxon>Eurotiomycetes</taxon>
        <taxon>Eurotiomycetidae</taxon>
        <taxon>Eurotiales</taxon>
        <taxon>Aspergillaceae</taxon>
        <taxon>Aspergillus</taxon>
        <taxon>Aspergillus subgen. Fumigati</taxon>
    </lineage>
</organism>
<protein>
    <recommendedName>
        <fullName evidence="6">MORN repeat protein</fullName>
    </recommendedName>
</protein>
<name>A0A8H6URI1_9EURO</name>
<dbReference type="GO" id="GO:0005829">
    <property type="term" value="C:cytosol"/>
    <property type="evidence" value="ECO:0007669"/>
    <property type="project" value="TreeGrafter"/>
</dbReference>
<keyword evidence="4" id="KW-1185">Reference proteome</keyword>
<dbReference type="Proteomes" id="UP000654922">
    <property type="component" value="Unassembled WGS sequence"/>
</dbReference>
<dbReference type="Proteomes" id="UP000641853">
    <property type="component" value="Unassembled WGS sequence"/>
</dbReference>
<evidence type="ECO:0000313" key="2">
    <source>
        <dbReference type="EMBL" id="KAF7164157.1"/>
    </source>
</evidence>
<proteinExistence type="predicted"/>
<dbReference type="InterPro" id="IPR003409">
    <property type="entry name" value="MORN"/>
</dbReference>
<dbReference type="PANTHER" id="PTHR43215:SF14">
    <property type="entry name" value="RADIAL SPOKE HEAD 1 HOMOLOG"/>
    <property type="match status" value="1"/>
</dbReference>
<dbReference type="SMART" id="SM00698">
    <property type="entry name" value="MORN"/>
    <property type="match status" value="6"/>
</dbReference>
<dbReference type="OrthoDB" id="294378at2759"/>
<reference evidence="2" key="1">
    <citation type="submission" date="2020-06" db="EMBL/GenBank/DDBJ databases">
        <title>Draft genome sequences of strains closely related to Aspergillus parafelis and Aspergillus hiratsukae.</title>
        <authorList>
            <person name="Dos Santos R.A.C."/>
            <person name="Rivero-Menendez O."/>
            <person name="Steenwyk J.L."/>
            <person name="Mead M.E."/>
            <person name="Goldman G.H."/>
            <person name="Alastruey-Izquierdo A."/>
            <person name="Rokas A."/>
        </authorList>
    </citation>
    <scope>NUCLEOTIDE SEQUENCE</scope>
    <source>
        <strain evidence="2">CNM-CM5623</strain>
        <strain evidence="3">CNM-CM7691</strain>
    </source>
</reference>
<dbReference type="Gene3D" id="2.20.110.10">
    <property type="entry name" value="Histone H3 K4-specific methyltransferase SET7/9 N-terminal domain"/>
    <property type="match status" value="3"/>
</dbReference>
<dbReference type="AlphaFoldDB" id="A0A8H6URI1"/>
<accession>A0A8H6URI1</accession>
<evidence type="ECO:0008006" key="6">
    <source>
        <dbReference type="Google" id="ProtNLM"/>
    </source>
</evidence>
<evidence type="ECO:0000313" key="3">
    <source>
        <dbReference type="EMBL" id="KAF7180777.1"/>
    </source>
</evidence>
<evidence type="ECO:0000256" key="1">
    <source>
        <dbReference type="ARBA" id="ARBA00022737"/>
    </source>
</evidence>
<dbReference type="Pfam" id="PF02493">
    <property type="entry name" value="MORN"/>
    <property type="match status" value="7"/>
</dbReference>
<evidence type="ECO:0000313" key="5">
    <source>
        <dbReference type="Proteomes" id="UP000654922"/>
    </source>
</evidence>
<dbReference type="PANTHER" id="PTHR43215">
    <property type="entry name" value="RADIAL SPOKE HEAD 1 HOMOLOG"/>
    <property type="match status" value="1"/>
</dbReference>